<evidence type="ECO:0008006" key="2">
    <source>
        <dbReference type="Google" id="ProtNLM"/>
    </source>
</evidence>
<proteinExistence type="predicted"/>
<dbReference type="InterPro" id="IPR036691">
    <property type="entry name" value="Endo/exonu/phosph_ase_sf"/>
</dbReference>
<sequence length="348" mass="39989">MGNRHSTQKFTITISSRNVNCDRRCEEGGYAHKIFPYFAIKDRIDQIIDESIKDHPTIISYCEINAASLNLFNLKLDHNYQILSGAYAPNQIPDQSMYFVTAYNPRILFLIDSYMFWFTDSPTMQHTSITRKNDTVLKEANEQFEKGSLITIFKTENDSIIIHSANHLGLREKYQMICSKMLHAHLISLCRKYKKAQIIVSGDFNTFDHFENRTVAPFIDPENQSEKFKQHIDPKVPLSFVSYPYDTGLKTDAETLQKLIDESKDFFDGIVARKMFVDHIVKLYSGPITGLLDHIFTLGIDDAEFKIDKGLLDISPENLTTEFVRCGKAGIPFMASDHLQTLIKFQTK</sequence>
<dbReference type="AlphaFoldDB" id="A0A6C0CCU7"/>
<reference evidence="1" key="1">
    <citation type="journal article" date="2020" name="Nature">
        <title>Giant virus diversity and host interactions through global metagenomics.</title>
        <authorList>
            <person name="Schulz F."/>
            <person name="Roux S."/>
            <person name="Paez-Espino D."/>
            <person name="Jungbluth S."/>
            <person name="Walsh D.A."/>
            <person name="Denef V.J."/>
            <person name="McMahon K.D."/>
            <person name="Konstantinidis K.T."/>
            <person name="Eloe-Fadrosh E.A."/>
            <person name="Kyrpides N.C."/>
            <person name="Woyke T."/>
        </authorList>
    </citation>
    <scope>NUCLEOTIDE SEQUENCE</scope>
    <source>
        <strain evidence="1">GVMAG-M-3300020192-26</strain>
    </source>
</reference>
<dbReference type="Gene3D" id="3.60.10.10">
    <property type="entry name" value="Endonuclease/exonuclease/phosphatase"/>
    <property type="match status" value="1"/>
</dbReference>
<organism evidence="1">
    <name type="scientific">viral metagenome</name>
    <dbReference type="NCBI Taxonomy" id="1070528"/>
    <lineage>
        <taxon>unclassified sequences</taxon>
        <taxon>metagenomes</taxon>
        <taxon>organismal metagenomes</taxon>
    </lineage>
</organism>
<dbReference type="EMBL" id="MN739375">
    <property type="protein sequence ID" value="QHT01509.1"/>
    <property type="molecule type" value="Genomic_DNA"/>
</dbReference>
<protein>
    <recommendedName>
        <fullName evidence="2">Endonuclease/exonuclease/phosphatase domain-containing protein</fullName>
    </recommendedName>
</protein>
<accession>A0A6C0CCU7</accession>
<evidence type="ECO:0000313" key="1">
    <source>
        <dbReference type="EMBL" id="QHT01509.1"/>
    </source>
</evidence>
<name>A0A6C0CCU7_9ZZZZ</name>
<dbReference type="SUPFAM" id="SSF56219">
    <property type="entry name" value="DNase I-like"/>
    <property type="match status" value="1"/>
</dbReference>